<keyword evidence="2" id="KW-1133">Transmembrane helix</keyword>
<dbReference type="GeneID" id="39989068"/>
<comment type="caution">
    <text evidence="4">The sequence shown here is derived from an EMBL/GenBank/DDBJ whole genome shotgun (WGS) entry which is preliminary data.</text>
</comment>
<evidence type="ECO:0000256" key="1">
    <source>
        <dbReference type="SAM" id="MobiDB-lite"/>
    </source>
</evidence>
<keyword evidence="2" id="KW-0812">Transmembrane</keyword>
<proteinExistence type="predicted"/>
<keyword evidence="2" id="KW-0472">Membrane</keyword>
<dbReference type="AlphaFoldDB" id="A0A1X0NLB7"/>
<dbReference type="STRING" id="67003.A0A1X0NLB7"/>
<evidence type="ECO:0000256" key="3">
    <source>
        <dbReference type="SAM" id="SignalP"/>
    </source>
</evidence>
<feature type="region of interest" description="Disordered" evidence="1">
    <location>
        <begin position="244"/>
        <end position="271"/>
    </location>
</feature>
<dbReference type="InterPro" id="IPR031797">
    <property type="entry name" value="DUF5075"/>
</dbReference>
<sequence>MTGGVHVKTAAAVRTAVLWVSLCMLLQHLGHHPQFTAEAEGSVQDNIVRYFSYPHSVFQLNNNVNYGSSVDACLASGGSLVSGQSTAAQNAIAALPRSTQNMGYPISLTYMGGNAIYSTQYGPSPQCTAGVQGASLNCVYHWNIDRFATGPSFSHKGVPFYRGSLYSLPGAGPMNGYTPFCQANYPARGNPYLVSQFMFTEGTQATWYDTKVNPFGDPVLGVYGFVVCEVQDSIAGSTLVPTATTIPTTTRPPTTTTTTTDAPTEPPSSSVNKNSYVVPAVSALAFLAFLLLILLCCCWTRNYCCWANNDDSYFITTMIIRECYGDMYRGNNNSSAYNFDYYEDTVETMQQPQSTYQTMPMYEMPVEQPFDTGYQSRAESNVETSLMRKPSKRQRQRGRTSSNVFSEVEVPKGQEIEEGGDDAALQEVTKLRRGGSVIQCSQEQDVETMEF</sequence>
<reference evidence="4 5" key="1">
    <citation type="submission" date="2017-03" db="EMBL/GenBank/DDBJ databases">
        <title>An alternative strategy for trypanosome survival in the mammalian bloodstream revealed through genome and transcriptome analysis of the ubiquitous bovine parasite Trypanosoma (Megatrypanum) theileri.</title>
        <authorList>
            <person name="Kelly S."/>
            <person name="Ivens A."/>
            <person name="Mott A."/>
            <person name="O'Neill E."/>
            <person name="Emms D."/>
            <person name="Macleod O."/>
            <person name="Voorheis P."/>
            <person name="Matthews J."/>
            <person name="Matthews K."/>
            <person name="Carrington M."/>
        </authorList>
    </citation>
    <scope>NUCLEOTIDE SEQUENCE [LARGE SCALE GENOMIC DNA]</scope>
    <source>
        <strain evidence="4">Edinburgh</strain>
    </source>
</reference>
<accession>A0A1X0NLB7</accession>
<name>A0A1X0NLB7_9TRYP</name>
<evidence type="ECO:0000313" key="5">
    <source>
        <dbReference type="Proteomes" id="UP000192257"/>
    </source>
</evidence>
<dbReference type="PANTHER" id="PTHR35613">
    <property type="entry name" value="C-TYPE LECTIN DOMAIN-CONTAINING PROTEIN"/>
    <property type="match status" value="1"/>
</dbReference>
<dbReference type="OrthoDB" id="252801at2759"/>
<feature type="chain" id="PRO_5012439457" evidence="3">
    <location>
        <begin position="31"/>
        <end position="451"/>
    </location>
</feature>
<organism evidence="4 5">
    <name type="scientific">Trypanosoma theileri</name>
    <dbReference type="NCBI Taxonomy" id="67003"/>
    <lineage>
        <taxon>Eukaryota</taxon>
        <taxon>Discoba</taxon>
        <taxon>Euglenozoa</taxon>
        <taxon>Kinetoplastea</taxon>
        <taxon>Metakinetoplastina</taxon>
        <taxon>Trypanosomatida</taxon>
        <taxon>Trypanosomatidae</taxon>
        <taxon>Trypanosoma</taxon>
    </lineage>
</organism>
<gene>
    <name evidence="4" type="ORF">TM35_000361030</name>
</gene>
<keyword evidence="5" id="KW-1185">Reference proteome</keyword>
<evidence type="ECO:0000313" key="4">
    <source>
        <dbReference type="EMBL" id="ORC85243.1"/>
    </source>
</evidence>
<feature type="region of interest" description="Disordered" evidence="1">
    <location>
        <begin position="377"/>
        <end position="421"/>
    </location>
</feature>
<feature type="compositionally biased region" description="Basic residues" evidence="1">
    <location>
        <begin position="389"/>
        <end position="398"/>
    </location>
</feature>
<feature type="signal peptide" evidence="3">
    <location>
        <begin position="1"/>
        <end position="30"/>
    </location>
</feature>
<keyword evidence="3" id="KW-0732">Signal</keyword>
<dbReference type="RefSeq" id="XP_028879309.1">
    <property type="nucleotide sequence ID" value="XM_029029288.1"/>
</dbReference>
<dbReference type="EMBL" id="NBCO01000036">
    <property type="protein sequence ID" value="ORC85243.1"/>
    <property type="molecule type" value="Genomic_DNA"/>
</dbReference>
<feature type="transmembrane region" description="Helical" evidence="2">
    <location>
        <begin position="276"/>
        <end position="299"/>
    </location>
</feature>
<dbReference type="Proteomes" id="UP000192257">
    <property type="component" value="Unassembled WGS sequence"/>
</dbReference>
<dbReference type="PANTHER" id="PTHR35613:SF2">
    <property type="entry name" value="C-TYPE LECTIN DOMAIN-CONTAINING PROTEIN"/>
    <property type="match status" value="1"/>
</dbReference>
<feature type="compositionally biased region" description="Low complexity" evidence="1">
    <location>
        <begin position="244"/>
        <end position="263"/>
    </location>
</feature>
<protein>
    <submittedName>
        <fullName evidence="4">Uncharacterized protein</fullName>
    </submittedName>
</protein>
<dbReference type="VEuPathDB" id="TriTrypDB:TM35_000361030"/>
<dbReference type="Pfam" id="PF16825">
    <property type="entry name" value="DUF5075"/>
    <property type="match status" value="1"/>
</dbReference>
<evidence type="ECO:0000256" key="2">
    <source>
        <dbReference type="SAM" id="Phobius"/>
    </source>
</evidence>